<proteinExistence type="inferred from homology"/>
<dbReference type="PIRSF" id="PIRSF003113">
    <property type="entry name" value="BolA"/>
    <property type="match status" value="1"/>
</dbReference>
<evidence type="ECO:0000256" key="2">
    <source>
        <dbReference type="RuleBase" id="RU003860"/>
    </source>
</evidence>
<sequence length="98" mass="10725">MFSVTRSLRLQSSALSRHLTTVVNSEESLTKIIYEGMNQNADVTVKDISGGCGSMYDVQVASSLFKGMSKVKQSRMVQDLIKKEIGAMHGLTLKTKAL</sequence>
<dbReference type="Gene3D" id="3.30.300.90">
    <property type="entry name" value="BolA-like"/>
    <property type="match status" value="1"/>
</dbReference>
<dbReference type="PANTHER" id="PTHR46188">
    <property type="entry name" value="BOLA-LIKE PROTEIN 3"/>
    <property type="match status" value="1"/>
</dbReference>
<comment type="similarity">
    <text evidence="1 2">Belongs to the BolA/IbaG family.</text>
</comment>
<organism evidence="3 4">
    <name type="scientific">Triparma strigata</name>
    <dbReference type="NCBI Taxonomy" id="1606541"/>
    <lineage>
        <taxon>Eukaryota</taxon>
        <taxon>Sar</taxon>
        <taxon>Stramenopiles</taxon>
        <taxon>Ochrophyta</taxon>
        <taxon>Bolidophyceae</taxon>
        <taxon>Parmales</taxon>
        <taxon>Triparmaceae</taxon>
        <taxon>Triparma</taxon>
    </lineage>
</organism>
<dbReference type="PANTHER" id="PTHR46188:SF1">
    <property type="entry name" value="BOLA-LIKE PROTEIN 3"/>
    <property type="match status" value="1"/>
</dbReference>
<accession>A0A9W6ZM63</accession>
<keyword evidence="4" id="KW-1185">Reference proteome</keyword>
<evidence type="ECO:0000256" key="1">
    <source>
        <dbReference type="ARBA" id="ARBA00005578"/>
    </source>
</evidence>
<dbReference type="InterPro" id="IPR052275">
    <property type="entry name" value="Mt_Fe-S_assembly_factor"/>
</dbReference>
<dbReference type="EMBL" id="BRXY01000034">
    <property type="protein sequence ID" value="GMH55461.1"/>
    <property type="molecule type" value="Genomic_DNA"/>
</dbReference>
<name>A0A9W6ZM63_9STRA</name>
<dbReference type="OrthoDB" id="203381at2759"/>
<dbReference type="InterPro" id="IPR002634">
    <property type="entry name" value="BolA"/>
</dbReference>
<dbReference type="GO" id="GO:0005759">
    <property type="term" value="C:mitochondrial matrix"/>
    <property type="evidence" value="ECO:0007669"/>
    <property type="project" value="TreeGrafter"/>
</dbReference>
<dbReference type="SUPFAM" id="SSF82657">
    <property type="entry name" value="BolA-like"/>
    <property type="match status" value="1"/>
</dbReference>
<gene>
    <name evidence="3" type="ORF">TrST_g6446</name>
</gene>
<reference evidence="4" key="1">
    <citation type="journal article" date="2023" name="Commun. Biol.">
        <title>Genome analysis of Parmales, the sister group of diatoms, reveals the evolutionary specialization of diatoms from phago-mixotrophs to photoautotrophs.</title>
        <authorList>
            <person name="Ban H."/>
            <person name="Sato S."/>
            <person name="Yoshikawa S."/>
            <person name="Yamada K."/>
            <person name="Nakamura Y."/>
            <person name="Ichinomiya M."/>
            <person name="Sato N."/>
            <person name="Blanc-Mathieu R."/>
            <person name="Endo H."/>
            <person name="Kuwata A."/>
            <person name="Ogata H."/>
        </authorList>
    </citation>
    <scope>NUCLEOTIDE SEQUENCE [LARGE SCALE GENOMIC DNA]</scope>
    <source>
        <strain evidence="4">NIES 3701</strain>
    </source>
</reference>
<evidence type="ECO:0008006" key="5">
    <source>
        <dbReference type="Google" id="ProtNLM"/>
    </source>
</evidence>
<evidence type="ECO:0000313" key="3">
    <source>
        <dbReference type="EMBL" id="GMH55461.1"/>
    </source>
</evidence>
<dbReference type="AlphaFoldDB" id="A0A9W6ZM63"/>
<dbReference type="InterPro" id="IPR036065">
    <property type="entry name" value="BolA-like_sf"/>
</dbReference>
<protein>
    <recommendedName>
        <fullName evidence="5">Bola-like protein</fullName>
    </recommendedName>
</protein>
<evidence type="ECO:0000313" key="4">
    <source>
        <dbReference type="Proteomes" id="UP001165085"/>
    </source>
</evidence>
<comment type="caution">
    <text evidence="3">The sequence shown here is derived from an EMBL/GenBank/DDBJ whole genome shotgun (WGS) entry which is preliminary data.</text>
</comment>
<dbReference type="Proteomes" id="UP001165085">
    <property type="component" value="Unassembled WGS sequence"/>
</dbReference>
<dbReference type="Pfam" id="PF01722">
    <property type="entry name" value="BolA"/>
    <property type="match status" value="1"/>
</dbReference>